<dbReference type="NCBIfam" id="TIGR01307">
    <property type="entry name" value="pgm_bpd_ind"/>
    <property type="match status" value="1"/>
</dbReference>
<dbReference type="GO" id="GO:0004619">
    <property type="term" value="F:phosphoglycerate mutase activity"/>
    <property type="evidence" value="ECO:0007669"/>
    <property type="project" value="UniProtKB-UniRule"/>
</dbReference>
<organism evidence="16">
    <name type="scientific">Candidatus Fermentithermobacillus carboniphilus</name>
    <dbReference type="NCBI Taxonomy" id="3085328"/>
    <lineage>
        <taxon>Bacteria</taxon>
        <taxon>Bacillati</taxon>
        <taxon>Bacillota</taxon>
        <taxon>Candidatus Fermentithermobacillia</taxon>
        <taxon>Candidatus Fermentithermobacillales</taxon>
        <taxon>Candidatus Fermentithermobacillaceae</taxon>
        <taxon>Candidatus Fermentithermobacillus</taxon>
    </lineage>
</organism>
<feature type="binding site" evidence="10 12">
    <location>
        <position position="336"/>
    </location>
    <ligand>
        <name>substrate</name>
    </ligand>
</feature>
<feature type="binding site" evidence="10 13">
    <location>
        <position position="407"/>
    </location>
    <ligand>
        <name>Mn(2+)</name>
        <dbReference type="ChEBI" id="CHEBI:29035"/>
        <label>1</label>
    </ligand>
</feature>
<evidence type="ECO:0000256" key="5">
    <source>
        <dbReference type="ARBA" id="ARBA00022723"/>
    </source>
</evidence>
<dbReference type="InterPro" id="IPR036646">
    <property type="entry name" value="PGAM_B_sf"/>
</dbReference>
<dbReference type="Gene3D" id="3.40.1450.10">
    <property type="entry name" value="BPG-independent phosphoglycerate mutase, domain B"/>
    <property type="match status" value="1"/>
</dbReference>
<keyword evidence="7 10" id="KW-0464">Manganese</keyword>
<dbReference type="AlphaFoldDB" id="A0AAT9LH89"/>
<evidence type="ECO:0000256" key="3">
    <source>
        <dbReference type="ARBA" id="ARBA00008819"/>
    </source>
</evidence>
<feature type="binding site" evidence="10 12">
    <location>
        <position position="193"/>
    </location>
    <ligand>
        <name>substrate</name>
    </ligand>
</feature>
<evidence type="ECO:0000259" key="14">
    <source>
        <dbReference type="Pfam" id="PF01676"/>
    </source>
</evidence>
<feature type="domain" description="Metalloenzyme" evidence="14">
    <location>
        <begin position="8"/>
        <end position="514"/>
    </location>
</feature>
<evidence type="ECO:0000256" key="7">
    <source>
        <dbReference type="ARBA" id="ARBA00023211"/>
    </source>
</evidence>
<feature type="binding site" evidence="10 13">
    <location>
        <position position="64"/>
    </location>
    <ligand>
        <name>Mn(2+)</name>
        <dbReference type="ChEBI" id="CHEBI:29035"/>
        <label>2</label>
    </ligand>
</feature>
<name>A0AAT9LH89_9FIRM</name>
<keyword evidence="8 10" id="KW-0413">Isomerase</keyword>
<feature type="binding site" evidence="10 12">
    <location>
        <begin position="263"/>
        <end position="266"/>
    </location>
    <ligand>
        <name>substrate</name>
    </ligand>
</feature>
<evidence type="ECO:0000256" key="6">
    <source>
        <dbReference type="ARBA" id="ARBA00023152"/>
    </source>
</evidence>
<feature type="binding site" evidence="10 13">
    <location>
        <position position="403"/>
    </location>
    <ligand>
        <name>Mn(2+)</name>
        <dbReference type="ChEBI" id="CHEBI:29035"/>
        <label>1</label>
    </ligand>
</feature>
<dbReference type="GO" id="GO:0006096">
    <property type="term" value="P:glycolytic process"/>
    <property type="evidence" value="ECO:0007669"/>
    <property type="project" value="UniProtKB-UniRule"/>
</dbReference>
<comment type="cofactor">
    <cofactor evidence="10">
        <name>Mn(2+)</name>
        <dbReference type="ChEBI" id="CHEBI:29035"/>
    </cofactor>
    <text evidence="10">Binds 2 manganese ions per subunit.</text>
</comment>
<gene>
    <name evidence="10" type="primary">gpmI</name>
    <name evidence="16" type="ORF">IMF26_05345</name>
</gene>
<dbReference type="Pfam" id="PF01676">
    <property type="entry name" value="Metalloenzyme"/>
    <property type="match status" value="1"/>
</dbReference>
<feature type="binding site" evidence="10 13">
    <location>
        <position position="444"/>
    </location>
    <ligand>
        <name>Mn(2+)</name>
        <dbReference type="ChEBI" id="CHEBI:29035"/>
        <label>2</label>
    </ligand>
</feature>
<evidence type="ECO:0000256" key="8">
    <source>
        <dbReference type="ARBA" id="ARBA00023235"/>
    </source>
</evidence>
<dbReference type="Pfam" id="PF06415">
    <property type="entry name" value="iPGM_N"/>
    <property type="match status" value="1"/>
</dbReference>
<dbReference type="InterPro" id="IPR006124">
    <property type="entry name" value="Metalloenzyme"/>
</dbReference>
<dbReference type="FunFam" id="3.40.1450.10:FF:000001">
    <property type="entry name" value="2,3-bisphosphoglycerate-independent phosphoglycerate mutase"/>
    <property type="match status" value="1"/>
</dbReference>
<dbReference type="EC" id="5.4.2.12" evidence="4 10"/>
<dbReference type="EMBL" id="CP062796">
    <property type="protein sequence ID" value="QUL99592.1"/>
    <property type="molecule type" value="Genomic_DNA"/>
</dbReference>
<reference evidence="16" key="1">
    <citation type="submission" date="2020-10" db="EMBL/GenBank/DDBJ databases">
        <authorList>
            <person name="Kadnikov V."/>
            <person name="Beletsky A.V."/>
            <person name="Mardanov A.V."/>
            <person name="Karnachuk O.V."/>
            <person name="Ravin N.V."/>
        </authorList>
    </citation>
    <scope>NUCLEOTIDE SEQUENCE</scope>
    <source>
        <strain evidence="16">Bu02</strain>
    </source>
</reference>
<feature type="binding site" evidence="10 13">
    <location>
        <position position="473"/>
    </location>
    <ligand>
        <name>Mn(2+)</name>
        <dbReference type="ChEBI" id="CHEBI:29035"/>
        <label>1</label>
    </ligand>
</feature>
<comment type="subunit">
    <text evidence="10">Monomer.</text>
</comment>
<dbReference type="SUPFAM" id="SSF64158">
    <property type="entry name" value="2,3-Bisphosphoglycerate-independent phosphoglycerate mutase, substrate-binding domain"/>
    <property type="match status" value="1"/>
</dbReference>
<dbReference type="CDD" id="cd16010">
    <property type="entry name" value="iPGM"/>
    <property type="match status" value="1"/>
</dbReference>
<evidence type="ECO:0000256" key="10">
    <source>
        <dbReference type="HAMAP-Rule" id="MF_01038"/>
    </source>
</evidence>
<evidence type="ECO:0000256" key="1">
    <source>
        <dbReference type="ARBA" id="ARBA00000370"/>
    </source>
</evidence>
<dbReference type="PIRSF" id="PIRSF001492">
    <property type="entry name" value="IPGAM"/>
    <property type="match status" value="1"/>
</dbReference>
<evidence type="ECO:0000256" key="12">
    <source>
        <dbReference type="PIRSR" id="PIRSR001492-2"/>
    </source>
</evidence>
<dbReference type="InterPro" id="IPR005995">
    <property type="entry name" value="Pgm_bpd_ind"/>
</dbReference>
<feature type="active site" description="Phosphoserine intermediate" evidence="10 11">
    <location>
        <position position="64"/>
    </location>
</feature>
<dbReference type="Gene3D" id="3.40.720.10">
    <property type="entry name" value="Alkaline Phosphatase, subunit A"/>
    <property type="match status" value="1"/>
</dbReference>
<dbReference type="InterPro" id="IPR017850">
    <property type="entry name" value="Alkaline_phosphatase_core_sf"/>
</dbReference>
<feature type="binding site" evidence="10 12">
    <location>
        <begin position="155"/>
        <end position="156"/>
    </location>
    <ligand>
        <name>substrate</name>
    </ligand>
</feature>
<feature type="domain" description="BPG-independent PGAM N-terminal" evidence="15">
    <location>
        <begin position="86"/>
        <end position="300"/>
    </location>
</feature>
<evidence type="ECO:0000256" key="13">
    <source>
        <dbReference type="PIRSR" id="PIRSR001492-3"/>
    </source>
</evidence>
<evidence type="ECO:0000256" key="11">
    <source>
        <dbReference type="PIRSR" id="PIRSR001492-1"/>
    </source>
</evidence>
<dbReference type="SUPFAM" id="SSF53649">
    <property type="entry name" value="Alkaline phosphatase-like"/>
    <property type="match status" value="1"/>
</dbReference>
<feature type="binding site" evidence="10 12">
    <location>
        <position position="125"/>
    </location>
    <ligand>
        <name>substrate</name>
    </ligand>
</feature>
<sequence>MDVGRRRPVMLVILDGWGISDTKPSAVTCAHLPNYRRLLEEYPSSVLEASGEAVGLMPGQMGDSNVGHLNIGAGRIVYQELVRIFRDIKSGALFENPALLGAIENVMNNSSALHFMGLLSDGGVHSHEEHLYALLELAKKRGIREVFIHAFLDGRDVPPKSAATYLERLEKKLAEIGTGQLVSITGRYYAMDRDRRWDRTEKAFRMLTEGEGRVVRSWQEGLFGAYEHGETDEFVPPTVISDGAGPYKGIVKPGDSLVFFNFRSDRARQISHAFCDEEFAGFQRGKRPQVYFCGMMRYEEDLSGHFVYEPLILDNTLGEVVSRAGLRQLRIAETEKYAHVTFFFSGKKEEPFPGEDRCLVPSPKVATYDLKPEMSAFEVTEEAIKRIREKIYDLIVLNYANPDMVGHTGVFEAGVRALEAVDTCLGNLLGAFLSEGGVALVIADHGNIEELVPPGQTSPGLGGESGQARHTYHTSNPVPCILVGDLSDFGKDVKLRSGILSDVAPTILDLLGLPKPPEMDRESLLARA</sequence>
<dbReference type="PANTHER" id="PTHR31637:SF0">
    <property type="entry name" value="2,3-BISPHOSPHOGLYCERATE-INDEPENDENT PHOSPHOGLYCERATE MUTASE"/>
    <property type="match status" value="1"/>
</dbReference>
<comment type="similarity">
    <text evidence="3 10">Belongs to the BPG-independent phosphoglycerate mutase family.</text>
</comment>
<dbReference type="GO" id="GO:0006007">
    <property type="term" value="P:glucose catabolic process"/>
    <property type="evidence" value="ECO:0007669"/>
    <property type="project" value="InterPro"/>
</dbReference>
<protein>
    <recommendedName>
        <fullName evidence="9 10">2,3-bisphosphoglycerate-independent phosphoglycerate mutase</fullName>
        <shortName evidence="10">BPG-independent PGAM</shortName>
        <shortName evidence="10">Phosphoglyceromutase</shortName>
        <shortName evidence="10">iPGM</shortName>
        <ecNumber evidence="4 10">5.4.2.12</ecNumber>
    </recommendedName>
</protein>
<evidence type="ECO:0000259" key="15">
    <source>
        <dbReference type="Pfam" id="PF06415"/>
    </source>
</evidence>
<keyword evidence="5 10" id="KW-0479">Metal-binding</keyword>
<feature type="binding site" evidence="10 13">
    <location>
        <position position="445"/>
    </location>
    <ligand>
        <name>Mn(2+)</name>
        <dbReference type="ChEBI" id="CHEBI:29035"/>
        <label>2</label>
    </ligand>
</feature>
<dbReference type="HAMAP" id="MF_01038">
    <property type="entry name" value="GpmI"/>
    <property type="match status" value="1"/>
</dbReference>
<comment type="function">
    <text evidence="10">Catalyzes the interconversion of 2-phosphoglycerate and 3-phosphoglycerate.</text>
</comment>
<dbReference type="PANTHER" id="PTHR31637">
    <property type="entry name" value="2,3-BISPHOSPHOGLYCERATE-INDEPENDENT PHOSPHOGLYCERATE MUTASE"/>
    <property type="match status" value="1"/>
</dbReference>
<proteinExistence type="inferred from homology"/>
<evidence type="ECO:0000256" key="4">
    <source>
        <dbReference type="ARBA" id="ARBA00012026"/>
    </source>
</evidence>
<dbReference type="GO" id="GO:0030145">
    <property type="term" value="F:manganese ion binding"/>
    <property type="evidence" value="ECO:0007669"/>
    <property type="project" value="UniProtKB-UniRule"/>
</dbReference>
<comment type="catalytic activity">
    <reaction evidence="1 10">
        <text>(2R)-2-phosphoglycerate = (2R)-3-phosphoglycerate</text>
        <dbReference type="Rhea" id="RHEA:15901"/>
        <dbReference type="ChEBI" id="CHEBI:58272"/>
        <dbReference type="ChEBI" id="CHEBI:58289"/>
        <dbReference type="EC" id="5.4.2.12"/>
    </reaction>
</comment>
<evidence type="ECO:0000256" key="2">
    <source>
        <dbReference type="ARBA" id="ARBA00004798"/>
    </source>
</evidence>
<feature type="binding site" evidence="10 13">
    <location>
        <position position="15"/>
    </location>
    <ligand>
        <name>Mn(2+)</name>
        <dbReference type="ChEBI" id="CHEBI:29035"/>
        <label>2</label>
    </ligand>
</feature>
<evidence type="ECO:0000256" key="9">
    <source>
        <dbReference type="ARBA" id="ARBA00071648"/>
    </source>
</evidence>
<keyword evidence="6 10" id="KW-0324">Glycolysis</keyword>
<dbReference type="GO" id="GO:0005829">
    <property type="term" value="C:cytosol"/>
    <property type="evidence" value="ECO:0007669"/>
    <property type="project" value="TreeGrafter"/>
</dbReference>
<dbReference type="InterPro" id="IPR011258">
    <property type="entry name" value="BPG-indep_PGM_N"/>
</dbReference>
<comment type="pathway">
    <text evidence="2 10">Carbohydrate degradation; glycolysis; pyruvate from D-glyceraldehyde 3-phosphate: step 3/5.</text>
</comment>
<feature type="binding site" evidence="10 12">
    <location>
        <position position="187"/>
    </location>
    <ligand>
        <name>substrate</name>
    </ligand>
</feature>
<accession>A0AAT9LH89</accession>
<dbReference type="KEGG" id="fcz:IMF26_05345"/>
<reference evidence="16" key="2">
    <citation type="journal article" date="2023" name="Biology">
        <title>Prokaryotic Life Associated with Coal-Fire Gas Vents Revealed by Metagenomics.</title>
        <authorList>
            <person name="Kadnikov V.V."/>
            <person name="Mardanov A.V."/>
            <person name="Beletsky A.V."/>
            <person name="Karnachuk O.V."/>
            <person name="Ravin N.V."/>
        </authorList>
    </citation>
    <scope>NUCLEOTIDE SEQUENCE</scope>
    <source>
        <strain evidence="16">Bu02</strain>
    </source>
</reference>
<evidence type="ECO:0000313" key="16">
    <source>
        <dbReference type="EMBL" id="QUL99592.1"/>
    </source>
</evidence>